<dbReference type="InterPro" id="IPR001715">
    <property type="entry name" value="CH_dom"/>
</dbReference>
<dbReference type="InterPro" id="IPR019448">
    <property type="entry name" value="NT-C2"/>
</dbReference>
<dbReference type="Pfam" id="PF12130">
    <property type="entry name" value="bMERB_dom"/>
    <property type="match status" value="1"/>
</dbReference>
<organism evidence="4 6">
    <name type="scientific">Dracunculus medinensis</name>
    <name type="common">Guinea worm</name>
    <dbReference type="NCBI Taxonomy" id="318479"/>
    <lineage>
        <taxon>Eukaryota</taxon>
        <taxon>Metazoa</taxon>
        <taxon>Ecdysozoa</taxon>
        <taxon>Nematoda</taxon>
        <taxon>Chromadorea</taxon>
        <taxon>Rhabditida</taxon>
        <taxon>Spirurina</taxon>
        <taxon>Dracunculoidea</taxon>
        <taxon>Dracunculidae</taxon>
        <taxon>Dracunculus</taxon>
    </lineage>
</organism>
<dbReference type="AlphaFoldDB" id="A0A0N4UJF2"/>
<proteinExistence type="predicted"/>
<protein>
    <submittedName>
        <fullName evidence="6">EH domain-binding protein 1</fullName>
    </submittedName>
</protein>
<feature type="domain" description="C2 NT-type" evidence="2">
    <location>
        <begin position="8"/>
        <end position="161"/>
    </location>
</feature>
<evidence type="ECO:0000313" key="6">
    <source>
        <dbReference type="WBParaSite" id="DME_0000778701-mRNA-1"/>
    </source>
</evidence>
<dbReference type="PANTHER" id="PTHR23167:SF46">
    <property type="entry name" value="EPS15 HOMOLOGY DOMAIN CONTAINING PROTEIN-BINDING PROTEIN 1, ISOFORM F"/>
    <property type="match status" value="1"/>
</dbReference>
<dbReference type="WBParaSite" id="DME_0000778701-mRNA-1">
    <property type="protein sequence ID" value="DME_0000778701-mRNA-1"/>
    <property type="gene ID" value="DME_0000778701"/>
</dbReference>
<evidence type="ECO:0000313" key="5">
    <source>
        <dbReference type="Proteomes" id="UP000274756"/>
    </source>
</evidence>
<dbReference type="PROSITE" id="PS51840">
    <property type="entry name" value="C2_NT"/>
    <property type="match status" value="1"/>
</dbReference>
<name>A0A0N4UJF2_DRAME</name>
<dbReference type="InterPro" id="IPR036872">
    <property type="entry name" value="CH_dom_sf"/>
</dbReference>
<dbReference type="PANTHER" id="PTHR23167">
    <property type="entry name" value="CALPONIN HOMOLOGY DOMAIN-CONTAINING PROTEIN DDB_G0272472-RELATED"/>
    <property type="match status" value="1"/>
</dbReference>
<sequence>MSLVWRKIQRSNKKAAKYRFTIIPQELLIIGTNKWTPENVLVACLHRRRRVESKVRKWERGISDPCRGLIVWPEQTSDPLLFETTLYGNNVTRVYDDKEWILMVEELTRKGKHLPIGAVNLNMRLFIENSPGTGAELKLKLRPLWAEVVHCSIQILIYCSLVDEGEANIYKFKRHFIILAMNFREPVTNMIDEADTKISKTHDEIIKLRPVYNQLPEVVENEDILAWCQRITNGYTSVKITDFTKSFRSGLAFCALIHRYKPDLIGDFNKLDFSDLLCARRDNCRKLDAGIIATLPDRQDVLIFLSQLRSLLEGVSPADTKLKDSDHRVSALFALSESEAKLENLRKQREHEEAIDLTNIPIEDDSTQTTLDRMKRYGSMRGQELAETVARMAGRTVSTHLSSSEEEECLLKEHMRLLNEKDSLVRKSEYFNVLEQLHDVNDNIKQFSEDNRTEEDKQKTDAMMEELVGLVNKKDQLSQKDEEMGERDRLTLEAAAKFSRGFEQPISASKRLITWIRSEIHS</sequence>
<dbReference type="EMBL" id="UYYG01000040">
    <property type="protein sequence ID" value="VDN52011.1"/>
    <property type="molecule type" value="Genomic_DNA"/>
</dbReference>
<dbReference type="InterPro" id="IPR022735">
    <property type="entry name" value="bMERB_dom"/>
</dbReference>
<reference evidence="3 5" key="2">
    <citation type="submission" date="2018-11" db="EMBL/GenBank/DDBJ databases">
        <authorList>
            <consortium name="Pathogen Informatics"/>
        </authorList>
    </citation>
    <scope>NUCLEOTIDE SEQUENCE [LARGE SCALE GENOMIC DNA]</scope>
</reference>
<gene>
    <name evidence="3" type="ORF">DME_LOCUS1984</name>
</gene>
<accession>A0A0N4UJF2</accession>
<dbReference type="SMART" id="SM00033">
    <property type="entry name" value="CH"/>
    <property type="match status" value="1"/>
</dbReference>
<evidence type="ECO:0000313" key="3">
    <source>
        <dbReference type="EMBL" id="VDN52011.1"/>
    </source>
</evidence>
<dbReference type="SMART" id="SM01203">
    <property type="entry name" value="DUF3585"/>
    <property type="match status" value="1"/>
</dbReference>
<dbReference type="InterPro" id="IPR050540">
    <property type="entry name" value="F-actin_Monoox_Mical"/>
</dbReference>
<feature type="domain" description="Calponin-homology (CH)" evidence="1">
    <location>
        <begin position="218"/>
        <end position="337"/>
    </location>
</feature>
<dbReference type="PROSITE" id="PS50021">
    <property type="entry name" value="CH"/>
    <property type="match status" value="1"/>
</dbReference>
<dbReference type="OrthoDB" id="5972258at2759"/>
<dbReference type="Pfam" id="PF00307">
    <property type="entry name" value="CH"/>
    <property type="match status" value="1"/>
</dbReference>
<dbReference type="Proteomes" id="UP000038040">
    <property type="component" value="Unplaced"/>
</dbReference>
<dbReference type="STRING" id="318479.A0A0N4UJF2"/>
<reference evidence="6" key="1">
    <citation type="submission" date="2017-02" db="UniProtKB">
        <authorList>
            <consortium name="WormBaseParasite"/>
        </authorList>
    </citation>
    <scope>IDENTIFICATION</scope>
</reference>
<dbReference type="SUPFAM" id="SSF47576">
    <property type="entry name" value="Calponin-homology domain, CH-domain"/>
    <property type="match status" value="1"/>
</dbReference>
<dbReference type="Gene3D" id="1.10.418.10">
    <property type="entry name" value="Calponin-like domain"/>
    <property type="match status" value="1"/>
</dbReference>
<evidence type="ECO:0000259" key="1">
    <source>
        <dbReference type="PROSITE" id="PS50021"/>
    </source>
</evidence>
<keyword evidence="5" id="KW-1185">Reference proteome</keyword>
<evidence type="ECO:0000313" key="4">
    <source>
        <dbReference type="Proteomes" id="UP000038040"/>
    </source>
</evidence>
<dbReference type="Proteomes" id="UP000274756">
    <property type="component" value="Unassembled WGS sequence"/>
</dbReference>
<evidence type="ECO:0000259" key="2">
    <source>
        <dbReference type="PROSITE" id="PS51840"/>
    </source>
</evidence>